<proteinExistence type="predicted"/>
<evidence type="ECO:0000313" key="2">
    <source>
        <dbReference type="EMBL" id="QDH89833.1"/>
    </source>
</evidence>
<evidence type="ECO:0000256" key="1">
    <source>
        <dbReference type="SAM" id="MobiDB-lite"/>
    </source>
</evidence>
<dbReference type="EMBL" id="MN035071">
    <property type="protein sequence ID" value="QDH89833.1"/>
    <property type="molecule type" value="Genomic_RNA"/>
</dbReference>
<protein>
    <submittedName>
        <fullName evidence="2">Uncharacterized protein</fullName>
    </submittedName>
</protein>
<feature type="region of interest" description="Disordered" evidence="1">
    <location>
        <begin position="1"/>
        <end position="20"/>
    </location>
</feature>
<organism evidence="2">
    <name type="scientific">Leviviridae sp</name>
    <dbReference type="NCBI Taxonomy" id="2027243"/>
    <lineage>
        <taxon>Viruses</taxon>
        <taxon>Riboviria</taxon>
        <taxon>Orthornavirae</taxon>
        <taxon>Lenarviricota</taxon>
        <taxon>Leviviricetes</taxon>
        <taxon>Norzivirales</taxon>
        <taxon>Fiersviridae</taxon>
    </lineage>
</organism>
<name>A0A514D896_9VIRU</name>
<accession>A0A514D896</accession>
<gene>
    <name evidence="2" type="ORF">H1BulkLitter4270_000002</name>
</gene>
<sequence length="156" mass="15738">MSFTLSSPVTGGAQTGLTSPTYTVVTDTAPSNTGKQYAVSALGGTQSGVDSSSSPSRPFTITLSRPAVLRQLPALNASTGLLPNVPMNTYKVIVRKGVTPLSGQSTRVAMCNCEISVPAGADVADPANVRAMLSLLIGALNQISASVGDTAVTGVI</sequence>
<reference evidence="2" key="1">
    <citation type="submission" date="2019-05" db="EMBL/GenBank/DDBJ databases">
        <title>Metatranscriptomic reconstruction reveals RNA viruses with the potential to shape carbon cycling in soil.</title>
        <authorList>
            <person name="Starr E.P."/>
            <person name="Nuccio E."/>
            <person name="Pett-Ridge J."/>
            <person name="Banfield J.F."/>
            <person name="Firestone M.K."/>
        </authorList>
    </citation>
    <scope>NUCLEOTIDE SEQUENCE</scope>
    <source>
        <strain evidence="2">H1_Bulk_Litter_4_scaffold_270</strain>
    </source>
</reference>